<organism evidence="9 10">
    <name type="scientific">Penicillium subrubescens</name>
    <dbReference type="NCBI Taxonomy" id="1316194"/>
    <lineage>
        <taxon>Eukaryota</taxon>
        <taxon>Fungi</taxon>
        <taxon>Dikarya</taxon>
        <taxon>Ascomycota</taxon>
        <taxon>Pezizomycotina</taxon>
        <taxon>Eurotiomycetes</taxon>
        <taxon>Eurotiomycetidae</taxon>
        <taxon>Eurotiales</taxon>
        <taxon>Aspergillaceae</taxon>
        <taxon>Penicillium</taxon>
    </lineage>
</organism>
<dbReference type="GO" id="GO:0005730">
    <property type="term" value="C:nucleolus"/>
    <property type="evidence" value="ECO:0007669"/>
    <property type="project" value="TreeGrafter"/>
</dbReference>
<dbReference type="PROSITE" id="PS50172">
    <property type="entry name" value="BRCT"/>
    <property type="match status" value="1"/>
</dbReference>
<keyword evidence="10" id="KW-1185">Reference proteome</keyword>
<reference evidence="9 10" key="1">
    <citation type="submission" date="2016-10" db="EMBL/GenBank/DDBJ databases">
        <title>Genome sequence of the ascomycete fungus Penicillium subrubescens.</title>
        <authorList>
            <person name="De Vries R.P."/>
            <person name="Peng M."/>
            <person name="Dilokpimol A."/>
            <person name="Hilden K."/>
            <person name="Makela M.R."/>
            <person name="Grigoriev I."/>
            <person name="Riley R."/>
            <person name="Granchi Z."/>
        </authorList>
    </citation>
    <scope>NUCLEOTIDE SEQUENCE [LARGE SCALE GENOMIC DNA]</scope>
    <source>
        <strain evidence="9 10">CBS 132785</strain>
    </source>
</reference>
<name>A0A1Q5U9Q8_9EURO</name>
<dbReference type="EMBL" id="MNBE01000557">
    <property type="protein sequence ID" value="OKP09212.1"/>
    <property type="molecule type" value="Genomic_DNA"/>
</dbReference>
<dbReference type="Proteomes" id="UP000186955">
    <property type="component" value="Unassembled WGS sequence"/>
</dbReference>
<evidence type="ECO:0000313" key="9">
    <source>
        <dbReference type="EMBL" id="OKP09212.1"/>
    </source>
</evidence>
<dbReference type="InterPro" id="IPR050800">
    <property type="entry name" value="ARTD/PARP"/>
</dbReference>
<protein>
    <recommendedName>
        <fullName evidence="5">Poly [ADP-ribose] polymerase</fullName>
        <shortName evidence="5">PARP</shortName>
        <ecNumber evidence="5">2.4.2.-</ecNumber>
    </recommendedName>
</protein>
<evidence type="ECO:0000259" key="7">
    <source>
        <dbReference type="PROSITE" id="PS50172"/>
    </source>
</evidence>
<dbReference type="GO" id="GO:0003950">
    <property type="term" value="F:NAD+ poly-ADP-ribosyltransferase activity"/>
    <property type="evidence" value="ECO:0007669"/>
    <property type="project" value="UniProtKB-UniRule"/>
</dbReference>
<evidence type="ECO:0000256" key="2">
    <source>
        <dbReference type="ARBA" id="ARBA00022679"/>
    </source>
</evidence>
<dbReference type="Pfam" id="PF00644">
    <property type="entry name" value="PARP"/>
    <property type="match status" value="1"/>
</dbReference>
<evidence type="ECO:0000256" key="5">
    <source>
        <dbReference type="RuleBase" id="RU362114"/>
    </source>
</evidence>
<dbReference type="Gene3D" id="3.40.50.10190">
    <property type="entry name" value="BRCT domain"/>
    <property type="match status" value="1"/>
</dbReference>
<dbReference type="EC" id="2.4.2.-" evidence="5"/>
<evidence type="ECO:0000313" key="10">
    <source>
        <dbReference type="Proteomes" id="UP000186955"/>
    </source>
</evidence>
<comment type="caution">
    <text evidence="9">The sequence shown here is derived from an EMBL/GenBank/DDBJ whole genome shotgun (WGS) entry which is preliminary data.</text>
</comment>
<evidence type="ECO:0000259" key="8">
    <source>
        <dbReference type="PROSITE" id="PS51059"/>
    </source>
</evidence>
<gene>
    <name evidence="9" type="ORF">PENSUB_5420</name>
</gene>
<dbReference type="GO" id="GO:1990404">
    <property type="term" value="F:NAD+-protein mono-ADP-ribosyltransferase activity"/>
    <property type="evidence" value="ECO:0007669"/>
    <property type="project" value="TreeGrafter"/>
</dbReference>
<evidence type="ECO:0000256" key="6">
    <source>
        <dbReference type="SAM" id="MobiDB-lite"/>
    </source>
</evidence>
<dbReference type="SMART" id="SM00292">
    <property type="entry name" value="BRCT"/>
    <property type="match status" value="1"/>
</dbReference>
<keyword evidence="3 5" id="KW-0520">NAD</keyword>
<dbReference type="Gene3D" id="3.90.228.10">
    <property type="match status" value="1"/>
</dbReference>
<comment type="catalytic activity">
    <reaction evidence="4">
        <text>NAD(+) + (ADP-D-ribosyl)n-acceptor = nicotinamide + (ADP-D-ribosyl)n+1-acceptor + H(+).</text>
        <dbReference type="EC" id="2.4.2.30"/>
    </reaction>
</comment>
<sequence>MTPTSFAGVIVAASGNIPGQTHDSIQRMVEECGARFEKLKVSDCTHLITTKRSVQNATRKVDAAHKVVHCNVVGIEWLVDSVQNKKPVSTDGYLLKPTPDNVPGGSQLTQSSPDKPKSNKHKLAADTHTIEEPPKVQRNNLHVHREQLVFLVDDHFQTRGEEVAVWMDEHGVRWDALLISNLIKRPSSQLNAYTPEYSVLIHRLQILYIFKTDRYYTWFRLVDDKTEEGELYGNGDLMSAVVEFKRLFKRKASLGWEDRYLLPQTLPWHFPDETRCLFIQPPTEDEQQTIAQGHEKSKDMIKIPDAIMGLIKLLFGHTNKMQTQYLFNEIANCRIKAIGNIQLGEDALRTAIALLDKLGHALTDHALTDHALTDHEKRKALRSSLSPHSTLGRAKYLKQCYFGLLGIVNRSITESLATDQDWLKREREDVHLLLKLRIAIERAHLLYNNPLAPLSQQAFQTLELAEIKKVRKGTKEYKGLYDYLQSSVGSLHTVQYKEVINIFRIERRGESERYHKWRAANGDKIGQRYLLWHGSACEKFIGILSQGLRANLFEKSAGGMFGAGIYFADMSGKAARYCRGPANMALMLLCEVEIGHDPLILEDCDRNAASTLHKEGKIAVMAHGRSNHIGWNNAKKLHRRLDGVWMPDVALPREHRASKTLAYNEYVVYNPAQVQQRYLFHLKTG</sequence>
<dbReference type="SUPFAM" id="SSF52113">
    <property type="entry name" value="BRCT domain"/>
    <property type="match status" value="1"/>
</dbReference>
<accession>A0A1Q5U9Q8</accession>
<evidence type="ECO:0000256" key="3">
    <source>
        <dbReference type="ARBA" id="ARBA00023027"/>
    </source>
</evidence>
<evidence type="ECO:0000256" key="1">
    <source>
        <dbReference type="ARBA" id="ARBA00022676"/>
    </source>
</evidence>
<dbReference type="InterPro" id="IPR001357">
    <property type="entry name" value="BRCT_dom"/>
</dbReference>
<dbReference type="GO" id="GO:0006302">
    <property type="term" value="P:double-strand break repair"/>
    <property type="evidence" value="ECO:0007669"/>
    <property type="project" value="TreeGrafter"/>
</dbReference>
<dbReference type="OrthoDB" id="2017365at2759"/>
<dbReference type="SUPFAM" id="SSF56399">
    <property type="entry name" value="ADP-ribosylation"/>
    <property type="match status" value="1"/>
</dbReference>
<dbReference type="InterPro" id="IPR036420">
    <property type="entry name" value="BRCT_dom_sf"/>
</dbReference>
<keyword evidence="1 5" id="KW-0328">Glycosyltransferase</keyword>
<dbReference type="PANTHER" id="PTHR10459">
    <property type="entry name" value="DNA LIGASE"/>
    <property type="match status" value="1"/>
</dbReference>
<dbReference type="PANTHER" id="PTHR10459:SF60">
    <property type="entry name" value="POLY [ADP-RIBOSE] POLYMERASE 2"/>
    <property type="match status" value="1"/>
</dbReference>
<feature type="domain" description="BRCT" evidence="7">
    <location>
        <begin position="1"/>
        <end position="95"/>
    </location>
</feature>
<evidence type="ECO:0000256" key="4">
    <source>
        <dbReference type="ARBA" id="ARBA00033987"/>
    </source>
</evidence>
<proteinExistence type="predicted"/>
<dbReference type="AlphaFoldDB" id="A0A1Q5U9Q8"/>
<dbReference type="STRING" id="1316194.A0A1Q5U9Q8"/>
<dbReference type="GO" id="GO:0070212">
    <property type="term" value="P:protein poly-ADP-ribosylation"/>
    <property type="evidence" value="ECO:0007669"/>
    <property type="project" value="TreeGrafter"/>
</dbReference>
<dbReference type="InterPro" id="IPR012317">
    <property type="entry name" value="Poly(ADP-ribose)pol_cat_dom"/>
</dbReference>
<feature type="domain" description="PARP catalytic" evidence="8">
    <location>
        <begin position="453"/>
        <end position="685"/>
    </location>
</feature>
<feature type="compositionally biased region" description="Polar residues" evidence="6">
    <location>
        <begin position="104"/>
        <end position="113"/>
    </location>
</feature>
<dbReference type="PROSITE" id="PS51059">
    <property type="entry name" value="PARP_CATALYTIC"/>
    <property type="match status" value="1"/>
</dbReference>
<keyword evidence="2 5" id="KW-0808">Transferase</keyword>
<feature type="region of interest" description="Disordered" evidence="6">
    <location>
        <begin position="90"/>
        <end position="131"/>
    </location>
</feature>